<dbReference type="GO" id="GO:0050728">
    <property type="term" value="P:negative regulation of inflammatory response"/>
    <property type="evidence" value="ECO:0007669"/>
    <property type="project" value="Ensembl"/>
</dbReference>
<evidence type="ECO:0000259" key="31">
    <source>
        <dbReference type="PROSITE" id="PS50240"/>
    </source>
</evidence>
<evidence type="ECO:0000256" key="20">
    <source>
        <dbReference type="ARBA" id="ARBA00037553"/>
    </source>
</evidence>
<keyword evidence="11" id="KW-0256">Endoplasmic reticulum</keyword>
<comment type="catalytic activity">
    <reaction evidence="19">
        <text>Degradation of blood coagulation factors Va and VIIIa.</text>
        <dbReference type="EC" id="3.4.21.69"/>
    </reaction>
</comment>
<keyword evidence="6 27" id="KW-0245">EGF-like domain</keyword>
<dbReference type="Gene3D" id="2.10.25.10">
    <property type="entry name" value="Laminin"/>
    <property type="match status" value="2"/>
</dbReference>
<dbReference type="GO" id="GO:0006508">
    <property type="term" value="P:proteolysis"/>
    <property type="evidence" value="ECO:0007669"/>
    <property type="project" value="UniProtKB-KW"/>
</dbReference>
<dbReference type="PROSITE" id="PS50240">
    <property type="entry name" value="TRYPSIN_DOM"/>
    <property type="match status" value="1"/>
</dbReference>
<dbReference type="Gene3D" id="2.40.10.10">
    <property type="entry name" value="Trypsin-like serine proteases"/>
    <property type="match status" value="2"/>
</dbReference>
<dbReference type="SUPFAM" id="SSF57630">
    <property type="entry name" value="GLA-domain"/>
    <property type="match status" value="1"/>
</dbReference>
<dbReference type="OMA" id="VAPHNEC"/>
<dbReference type="Gene3D" id="4.10.740.10">
    <property type="entry name" value="Coagulation Factor IX"/>
    <property type="match status" value="1"/>
</dbReference>
<evidence type="ECO:0000256" key="25">
    <source>
        <dbReference type="ARBA" id="ARBA00042906"/>
    </source>
</evidence>
<organism evidence="33 34">
    <name type="scientific">Crocodylus porosus</name>
    <name type="common">Saltwater crocodile</name>
    <name type="synonym">Estuarine crocodile</name>
    <dbReference type="NCBI Taxonomy" id="8502"/>
    <lineage>
        <taxon>Eukaryota</taxon>
        <taxon>Metazoa</taxon>
        <taxon>Chordata</taxon>
        <taxon>Craniata</taxon>
        <taxon>Vertebrata</taxon>
        <taxon>Euteleostomi</taxon>
        <taxon>Archelosauria</taxon>
        <taxon>Archosauria</taxon>
        <taxon>Crocodylia</taxon>
        <taxon>Longirostres</taxon>
        <taxon>Crocodylidae</taxon>
        <taxon>Crocodylus</taxon>
    </lineage>
</organism>
<feature type="active site" description="Charge relay system" evidence="26">
    <location>
        <position position="232"/>
    </location>
</feature>
<dbReference type="PIRSF" id="PIRSF001143">
    <property type="entry name" value="Factor_X"/>
    <property type="match status" value="1"/>
</dbReference>
<evidence type="ECO:0000256" key="7">
    <source>
        <dbReference type="ARBA" id="ARBA00022670"/>
    </source>
</evidence>
<feature type="disulfide bond" evidence="27">
    <location>
        <begin position="111"/>
        <end position="120"/>
    </location>
</feature>
<keyword evidence="10 28" id="KW-0378">Hydrolase</keyword>
<proteinExistence type="predicted"/>
<dbReference type="PRINTS" id="PR00001">
    <property type="entry name" value="GLABLOOD"/>
</dbReference>
<evidence type="ECO:0000256" key="27">
    <source>
        <dbReference type="PROSITE-ProRule" id="PRU00076"/>
    </source>
</evidence>
<dbReference type="SMART" id="SM00020">
    <property type="entry name" value="Tryp_SPc"/>
    <property type="match status" value="1"/>
</dbReference>
<keyword evidence="12 28" id="KW-0720">Serine protease</keyword>
<comment type="subcellular location">
    <subcellularLocation>
        <location evidence="1">Endoplasmic reticulum</location>
    </subcellularLocation>
    <subcellularLocation>
        <location evidence="2">Golgi apparatus</location>
    </subcellularLocation>
    <subcellularLocation>
        <location evidence="3">Secreted</location>
    </subcellularLocation>
</comment>
<dbReference type="PRINTS" id="PR00722">
    <property type="entry name" value="CHYMOTRYPSIN"/>
</dbReference>
<evidence type="ECO:0000256" key="17">
    <source>
        <dbReference type="ARBA" id="ARBA00023157"/>
    </source>
</evidence>
<evidence type="ECO:0000256" key="9">
    <source>
        <dbReference type="ARBA" id="ARBA00022696"/>
    </source>
</evidence>
<evidence type="ECO:0000256" key="12">
    <source>
        <dbReference type="ARBA" id="ARBA00022825"/>
    </source>
</evidence>
<comment type="caution">
    <text evidence="27">Lacks conserved residue(s) required for the propagation of feature annotation.</text>
</comment>
<dbReference type="CDD" id="cd00190">
    <property type="entry name" value="Tryp_SPc"/>
    <property type="match status" value="1"/>
</dbReference>
<evidence type="ECO:0000256" key="6">
    <source>
        <dbReference type="ARBA" id="ARBA00022536"/>
    </source>
</evidence>
<dbReference type="InterPro" id="IPR000294">
    <property type="entry name" value="GLA_domain"/>
</dbReference>
<feature type="active site" description="Charge relay system" evidence="26">
    <location>
        <position position="377"/>
    </location>
</feature>
<feature type="disulfide bond" evidence="27">
    <location>
        <begin position="90"/>
        <end position="100"/>
    </location>
</feature>
<dbReference type="InterPro" id="IPR043504">
    <property type="entry name" value="Peptidase_S1_PA_chymotrypsin"/>
</dbReference>
<keyword evidence="8" id="KW-0165">Cleavage on pair of basic residues</keyword>
<reference evidence="33" key="1">
    <citation type="submission" date="2025-08" db="UniProtKB">
        <authorList>
            <consortium name="Ensembl"/>
        </authorList>
    </citation>
    <scope>IDENTIFICATION</scope>
</reference>
<dbReference type="Pfam" id="PF00089">
    <property type="entry name" value="Trypsin"/>
    <property type="match status" value="1"/>
</dbReference>
<evidence type="ECO:0000256" key="18">
    <source>
        <dbReference type="ARBA" id="ARBA00023180"/>
    </source>
</evidence>
<evidence type="ECO:0000256" key="11">
    <source>
        <dbReference type="ARBA" id="ARBA00022824"/>
    </source>
</evidence>
<evidence type="ECO:0000256" key="26">
    <source>
        <dbReference type="PIRSR" id="PIRSR001143-1"/>
    </source>
</evidence>
<keyword evidence="9" id="KW-0356">Hemostasis</keyword>
<evidence type="ECO:0000256" key="1">
    <source>
        <dbReference type="ARBA" id="ARBA00004240"/>
    </source>
</evidence>
<dbReference type="InterPro" id="IPR035972">
    <property type="entry name" value="GLA-like_dom_SF"/>
</dbReference>
<dbReference type="SUPFAM" id="SSF57196">
    <property type="entry name" value="EGF/Laminin"/>
    <property type="match status" value="1"/>
</dbReference>
<dbReference type="OrthoDB" id="9028152at2759"/>
<evidence type="ECO:0000256" key="28">
    <source>
        <dbReference type="RuleBase" id="RU363034"/>
    </source>
</evidence>
<dbReference type="GO" id="GO:1903142">
    <property type="term" value="P:positive regulation of establishment of endothelial barrier"/>
    <property type="evidence" value="ECO:0007669"/>
    <property type="project" value="Ensembl"/>
</dbReference>
<protein>
    <recommendedName>
        <fullName evidence="22">Vitamin K-dependent protein C</fullName>
        <ecNumber evidence="21">3.4.21.69</ecNumber>
    </recommendedName>
    <alternativeName>
        <fullName evidence="25">Anticoagulant protein C</fullName>
    </alternativeName>
    <alternativeName>
        <fullName evidence="23">Autoprothrombin IIA</fullName>
    </alternativeName>
    <alternativeName>
        <fullName evidence="24">Blood coagulation factor XIV</fullName>
    </alternativeName>
</protein>
<dbReference type="GO" id="GO:0007596">
    <property type="term" value="P:blood coagulation"/>
    <property type="evidence" value="ECO:0007669"/>
    <property type="project" value="UniProtKB-KW"/>
</dbReference>
<dbReference type="InterPro" id="IPR001881">
    <property type="entry name" value="EGF-like_Ca-bd_dom"/>
</dbReference>
<evidence type="ECO:0000256" key="8">
    <source>
        <dbReference type="ARBA" id="ARBA00022685"/>
    </source>
</evidence>
<dbReference type="SUPFAM" id="SSF50494">
    <property type="entry name" value="Trypsin-like serine proteases"/>
    <property type="match status" value="1"/>
</dbReference>
<evidence type="ECO:0000256" key="5">
    <source>
        <dbReference type="ARBA" id="ARBA00022525"/>
    </source>
</evidence>
<evidence type="ECO:0000256" key="21">
    <source>
        <dbReference type="ARBA" id="ARBA00038995"/>
    </source>
</evidence>
<dbReference type="PROSITE" id="PS00135">
    <property type="entry name" value="TRYPSIN_SER"/>
    <property type="match status" value="1"/>
</dbReference>
<keyword evidence="17 27" id="KW-1015">Disulfide bond</keyword>
<feature type="domain" description="EGF-like" evidence="30">
    <location>
        <begin position="86"/>
        <end position="121"/>
    </location>
</feature>
<dbReference type="AlphaFoldDB" id="A0A7M4EMI8"/>
<evidence type="ECO:0000256" key="4">
    <source>
        <dbReference type="ARBA" id="ARBA00022479"/>
    </source>
</evidence>
<reference evidence="33" key="2">
    <citation type="submission" date="2025-09" db="UniProtKB">
        <authorList>
            <consortium name="Ensembl"/>
        </authorList>
    </citation>
    <scope>IDENTIFICATION</scope>
</reference>
<keyword evidence="14" id="KW-0333">Golgi apparatus</keyword>
<dbReference type="InterPro" id="IPR018097">
    <property type="entry name" value="EGF_Ca-bd_CS"/>
</dbReference>
<dbReference type="EC" id="3.4.21.69" evidence="21"/>
<dbReference type="KEGG" id="cpoo:109315280"/>
<evidence type="ECO:0000256" key="13">
    <source>
        <dbReference type="ARBA" id="ARBA00022837"/>
    </source>
</evidence>
<dbReference type="PROSITE" id="PS00022">
    <property type="entry name" value="EGF_1"/>
    <property type="match status" value="1"/>
</dbReference>
<dbReference type="InterPro" id="IPR001254">
    <property type="entry name" value="Trypsin_dom"/>
</dbReference>
<dbReference type="InterPro" id="IPR012224">
    <property type="entry name" value="Pept_S1A_FX"/>
</dbReference>
<dbReference type="GO" id="GO:0043066">
    <property type="term" value="P:negative regulation of apoptotic process"/>
    <property type="evidence" value="ECO:0007669"/>
    <property type="project" value="Ensembl"/>
</dbReference>
<comment type="function">
    <text evidence="20">Protein C is a vitamin K-dependent serine protease that regulates blood coagulation by inactivating factors Va and VIIIa in the presence of calcium ions and phospholipids. Exerts a protective effect on the endothelial cell barrier function.</text>
</comment>
<dbReference type="GeneTree" id="ENSGT00940000154505"/>
<feature type="active site" description="Charge relay system" evidence="26">
    <location>
        <position position="278"/>
    </location>
</feature>
<evidence type="ECO:0000256" key="23">
    <source>
        <dbReference type="ARBA" id="ARBA00041306"/>
    </source>
</evidence>
<accession>A0A7M4EMI8</accession>
<dbReference type="SMART" id="SM00179">
    <property type="entry name" value="EGF_CA"/>
    <property type="match status" value="1"/>
</dbReference>
<dbReference type="GO" id="GO:0005615">
    <property type="term" value="C:extracellular space"/>
    <property type="evidence" value="ECO:0007669"/>
    <property type="project" value="TreeGrafter"/>
</dbReference>
<evidence type="ECO:0000259" key="30">
    <source>
        <dbReference type="PROSITE" id="PS50026"/>
    </source>
</evidence>
<evidence type="ECO:0000313" key="33">
    <source>
        <dbReference type="Ensembl" id="ENSCPRP00005012128.1"/>
    </source>
</evidence>
<dbReference type="Proteomes" id="UP000594220">
    <property type="component" value="Unplaced"/>
</dbReference>
<keyword evidence="7 28" id="KW-0645">Protease</keyword>
<dbReference type="InterPro" id="IPR033116">
    <property type="entry name" value="TRYPSIN_SER"/>
</dbReference>
<evidence type="ECO:0000256" key="14">
    <source>
        <dbReference type="ARBA" id="ARBA00023034"/>
    </source>
</evidence>
<dbReference type="PROSITE" id="PS01187">
    <property type="entry name" value="EGF_CA"/>
    <property type="match status" value="1"/>
</dbReference>
<dbReference type="GO" id="GO:0004252">
    <property type="term" value="F:serine-type endopeptidase activity"/>
    <property type="evidence" value="ECO:0007669"/>
    <property type="project" value="UniProtKB-EC"/>
</dbReference>
<dbReference type="GO" id="GO:0005794">
    <property type="term" value="C:Golgi apparatus"/>
    <property type="evidence" value="ECO:0007669"/>
    <property type="project" value="UniProtKB-SubCell"/>
</dbReference>
<dbReference type="GO" id="GO:0005783">
    <property type="term" value="C:endoplasmic reticulum"/>
    <property type="evidence" value="ECO:0007669"/>
    <property type="project" value="UniProtKB-SubCell"/>
</dbReference>
<keyword evidence="18" id="KW-0325">Glycoprotein</keyword>
<keyword evidence="4" id="KW-0301">Gamma-carboxyglutamic acid</keyword>
<dbReference type="PROSITE" id="PS00134">
    <property type="entry name" value="TRYPSIN_HIS"/>
    <property type="match status" value="1"/>
</dbReference>
<feature type="domain" description="Peptidase S1" evidence="31">
    <location>
        <begin position="191"/>
        <end position="425"/>
    </location>
</feature>
<dbReference type="PROSITE" id="PS00010">
    <property type="entry name" value="ASX_HYDROXYL"/>
    <property type="match status" value="1"/>
</dbReference>
<dbReference type="PANTHER" id="PTHR24278:SF0">
    <property type="entry name" value="VITAMIN K-DEPENDENT PROTEIN C"/>
    <property type="match status" value="1"/>
</dbReference>
<feature type="domain" description="Gla" evidence="32">
    <location>
        <begin position="40"/>
        <end position="86"/>
    </location>
</feature>
<evidence type="ECO:0000256" key="16">
    <source>
        <dbReference type="ARBA" id="ARBA00023145"/>
    </source>
</evidence>
<feature type="chain" id="PRO_5029870881" description="Vitamin K-dependent protein C" evidence="29">
    <location>
        <begin position="23"/>
        <end position="433"/>
    </location>
</feature>
<sequence>MWRFMTFSWILLAACSFSLLEASVFYSHEDANKVLKIQKRENSFLEELKAGSLERECYEEPCDLEEAMEIFKSREATLGFWTKYIDGDQCEKQPCNNGTCLDAIGGFNCICNKGWEGLLCQHEVLYTNCSICNGGCEHYCKEDPGNQRRYCSCALGYKLMEDYSRCLPDVEFPCGKVKVNVESKKDIHIRLINGKTGRKGDSPWQVMLSDGRGKFKCGGVLIHAAWVLTAAHCVEDEGRYKVKLGKYHRLRDEETEQIILVDKVVTHENYTKVNSDNDIAMLHLAKPMVFNKNALPICLPTKELAEQELTRSGKQMVVTGWGSKTEKTMNFSNVLNYIEIPLVPRNVCVQVMRHDISENMLCAGTIGNQQDACGGDSGGPMITTFKNTSFLVGLVSWGEGCGKSEKFGVYTKVSQYLQWIQRQIKASENTSNN</sequence>
<evidence type="ECO:0000256" key="22">
    <source>
        <dbReference type="ARBA" id="ARBA00040219"/>
    </source>
</evidence>
<dbReference type="SMART" id="SM00181">
    <property type="entry name" value="EGF"/>
    <property type="match status" value="2"/>
</dbReference>
<dbReference type="FunFam" id="2.10.25.10:FF:000031">
    <property type="entry name" value="neurogenic locus notch homolog protein 3"/>
    <property type="match status" value="1"/>
</dbReference>
<dbReference type="Pfam" id="PF00594">
    <property type="entry name" value="Gla"/>
    <property type="match status" value="1"/>
</dbReference>
<dbReference type="Ensembl" id="ENSCPRT00005014293.1">
    <property type="protein sequence ID" value="ENSCPRP00005012128.1"/>
    <property type="gene ID" value="ENSCPRG00005008641.1"/>
</dbReference>
<evidence type="ECO:0000256" key="3">
    <source>
        <dbReference type="ARBA" id="ARBA00004613"/>
    </source>
</evidence>
<dbReference type="PROSITE" id="PS01186">
    <property type="entry name" value="EGF_2"/>
    <property type="match status" value="1"/>
</dbReference>
<keyword evidence="34" id="KW-1185">Reference proteome</keyword>
<evidence type="ECO:0000256" key="15">
    <source>
        <dbReference type="ARBA" id="ARBA00023084"/>
    </source>
</evidence>
<dbReference type="FunFam" id="2.40.10.10:FF:000015">
    <property type="entry name" value="Atrial natriuretic peptide-converting enzyme"/>
    <property type="match status" value="1"/>
</dbReference>
<dbReference type="PROSITE" id="PS50998">
    <property type="entry name" value="GLA_2"/>
    <property type="match status" value="1"/>
</dbReference>
<keyword evidence="15" id="KW-0094">Blood coagulation</keyword>
<dbReference type="InterPro" id="IPR018114">
    <property type="entry name" value="TRYPSIN_HIS"/>
</dbReference>
<evidence type="ECO:0000256" key="24">
    <source>
        <dbReference type="ARBA" id="ARBA00042403"/>
    </source>
</evidence>
<evidence type="ECO:0000256" key="10">
    <source>
        <dbReference type="ARBA" id="ARBA00022801"/>
    </source>
</evidence>
<dbReference type="PROSITE" id="PS50026">
    <property type="entry name" value="EGF_3"/>
    <property type="match status" value="1"/>
</dbReference>
<evidence type="ECO:0000256" key="19">
    <source>
        <dbReference type="ARBA" id="ARBA00036045"/>
    </source>
</evidence>
<dbReference type="FunFam" id="4.10.740.10:FF:000001">
    <property type="entry name" value="vitamin K-dependent protein S"/>
    <property type="match status" value="1"/>
</dbReference>
<dbReference type="InterPro" id="IPR001314">
    <property type="entry name" value="Peptidase_S1A"/>
</dbReference>
<dbReference type="GO" id="GO:0030195">
    <property type="term" value="P:negative regulation of blood coagulation"/>
    <property type="evidence" value="ECO:0007669"/>
    <property type="project" value="TreeGrafter"/>
</dbReference>
<gene>
    <name evidence="33" type="primary">PROC</name>
</gene>
<dbReference type="InterPro" id="IPR050442">
    <property type="entry name" value="Peptidase_S1_coag_factors"/>
</dbReference>
<dbReference type="InterPro" id="IPR000742">
    <property type="entry name" value="EGF"/>
</dbReference>
<feature type="signal peptide" evidence="29">
    <location>
        <begin position="1"/>
        <end position="22"/>
    </location>
</feature>
<keyword evidence="29" id="KW-0732">Signal</keyword>
<dbReference type="InterPro" id="IPR017857">
    <property type="entry name" value="Coagulation_fac-like_Gla_dom"/>
</dbReference>
<keyword evidence="16" id="KW-0865">Zymogen</keyword>
<name>A0A7M4EMI8_CROPO</name>
<dbReference type="Pfam" id="PF14670">
    <property type="entry name" value="FXa_inhibition"/>
    <property type="match status" value="1"/>
</dbReference>
<dbReference type="InterPro" id="IPR009003">
    <property type="entry name" value="Peptidase_S1_PA"/>
</dbReference>
<keyword evidence="5" id="KW-0964">Secreted</keyword>
<dbReference type="CDD" id="cd00054">
    <property type="entry name" value="EGF_CA"/>
    <property type="match status" value="1"/>
</dbReference>
<evidence type="ECO:0000256" key="2">
    <source>
        <dbReference type="ARBA" id="ARBA00004555"/>
    </source>
</evidence>
<dbReference type="GO" id="GO:0005509">
    <property type="term" value="F:calcium ion binding"/>
    <property type="evidence" value="ECO:0007669"/>
    <property type="project" value="InterPro"/>
</dbReference>
<evidence type="ECO:0000259" key="32">
    <source>
        <dbReference type="PROSITE" id="PS50998"/>
    </source>
</evidence>
<dbReference type="PROSITE" id="PS51257">
    <property type="entry name" value="PROKAR_LIPOPROTEIN"/>
    <property type="match status" value="1"/>
</dbReference>
<dbReference type="Pfam" id="PF00008">
    <property type="entry name" value="EGF"/>
    <property type="match status" value="1"/>
</dbReference>
<dbReference type="SMART" id="SM00069">
    <property type="entry name" value="GLA"/>
    <property type="match status" value="1"/>
</dbReference>
<dbReference type="PANTHER" id="PTHR24278">
    <property type="entry name" value="COAGULATION FACTOR"/>
    <property type="match status" value="1"/>
</dbReference>
<dbReference type="InterPro" id="IPR000152">
    <property type="entry name" value="EGF-type_Asp/Asn_hydroxyl_site"/>
</dbReference>
<keyword evidence="13" id="KW-0106">Calcium</keyword>
<evidence type="ECO:0000313" key="34">
    <source>
        <dbReference type="Proteomes" id="UP000594220"/>
    </source>
</evidence>
<dbReference type="PROSITE" id="PS00011">
    <property type="entry name" value="GLA_1"/>
    <property type="match status" value="1"/>
</dbReference>
<evidence type="ECO:0000256" key="29">
    <source>
        <dbReference type="SAM" id="SignalP"/>
    </source>
</evidence>